<dbReference type="PANTHER" id="PTHR10353">
    <property type="entry name" value="GLYCOSYL HYDROLASE"/>
    <property type="match status" value="1"/>
</dbReference>
<sequence>MHARGTRAHDARRARGLPALATLALAAAACSSEEAVAPAPPPLPDIAYAGPGPLAGASGAGGFRLGAASAATQIEDRNPTTDWYVFTLPRAEGGLGRGAEFVGDASRGFSKALEDVALLQEMGLDSYRFSVEWARVEPQRDVIDEEALAHYDRLLDALVAAGIRPVITLHHFSNPVWVDDPRRTDCAGGPGDDNLCGLGHPEGGPLVIEEMAEHAALLAARFGDRVDDWGTLNEPFNYLLAAYGVGVFPPGKAALLGDLLGEFVPVLRDYLLAHAAAYRAIKEADAVDADRDGSAADVGLSLSVGEWVPARSHRVSDDPEDVAARDRMAYVYNHLVVDTVLSGRLDVDLDGAPDVELPGLRGALDWLGVQYYFRAGVTGDGGLVPVLNLTPCVNGLDFGACVPPVDRTFCVPAMRYEHHAPGLYGALRDLGARYPGLPLAVTESGIATRVGERRAEVVVRALEQIERARGEGVDVRGYYHWSLYDNFEWAEGFAPRFGLYTVDYGSYERTATEGAEVLGEIARGRALTGALRAAYGGEGAMTPEPEAVAAGFEGCGGTW</sequence>
<dbReference type="RefSeq" id="WP_020738296.1">
    <property type="nucleotide sequence ID" value="NC_021658.1"/>
</dbReference>
<dbReference type="KEGG" id="scu:SCE1572_31960"/>
<comment type="similarity">
    <text evidence="1 4">Belongs to the glycosyl hydrolase 1 family.</text>
</comment>
<dbReference type="PROSITE" id="PS51257">
    <property type="entry name" value="PROKAR_LIPOPROTEIN"/>
    <property type="match status" value="1"/>
</dbReference>
<dbReference type="PRINTS" id="PR00131">
    <property type="entry name" value="GLHYDRLASE1"/>
</dbReference>
<dbReference type="PANTHER" id="PTHR10353:SF209">
    <property type="entry name" value="GALACTOLIPID GALACTOSYLTRANSFERASE SFR2, CHLOROPLASTIC"/>
    <property type="match status" value="1"/>
</dbReference>
<dbReference type="Proteomes" id="UP000014803">
    <property type="component" value="Chromosome"/>
</dbReference>
<evidence type="ECO:0008006" key="7">
    <source>
        <dbReference type="Google" id="ProtNLM"/>
    </source>
</evidence>
<accession>S4Y3B1</accession>
<keyword evidence="2" id="KW-0378">Hydrolase</keyword>
<evidence type="ECO:0000256" key="4">
    <source>
        <dbReference type="RuleBase" id="RU003690"/>
    </source>
</evidence>
<dbReference type="GO" id="GO:0005975">
    <property type="term" value="P:carbohydrate metabolic process"/>
    <property type="evidence" value="ECO:0007669"/>
    <property type="project" value="InterPro"/>
</dbReference>
<proteinExistence type="inferred from homology"/>
<dbReference type="EMBL" id="CP003969">
    <property type="protein sequence ID" value="AGP38695.1"/>
    <property type="molecule type" value="Genomic_DNA"/>
</dbReference>
<evidence type="ECO:0000256" key="3">
    <source>
        <dbReference type="ARBA" id="ARBA00023295"/>
    </source>
</evidence>
<evidence type="ECO:0000256" key="1">
    <source>
        <dbReference type="ARBA" id="ARBA00010838"/>
    </source>
</evidence>
<evidence type="ECO:0000313" key="6">
    <source>
        <dbReference type="Proteomes" id="UP000014803"/>
    </source>
</evidence>
<protein>
    <recommendedName>
        <fullName evidence="7">Beta-glucosidase</fullName>
    </recommendedName>
</protein>
<name>S4Y3B1_SORCE</name>
<dbReference type="InterPro" id="IPR017853">
    <property type="entry name" value="GH"/>
</dbReference>
<reference evidence="5 6" key="1">
    <citation type="journal article" date="2013" name="Sci. Rep.">
        <title>Extraordinary expansion of a Sorangium cellulosum genome from an alkaline milieu.</title>
        <authorList>
            <person name="Han K."/>
            <person name="Li Z.F."/>
            <person name="Peng R."/>
            <person name="Zhu L.P."/>
            <person name="Zhou T."/>
            <person name="Wang L.G."/>
            <person name="Li S.G."/>
            <person name="Zhang X.B."/>
            <person name="Hu W."/>
            <person name="Wu Z.H."/>
            <person name="Qin N."/>
            <person name="Li Y.Z."/>
        </authorList>
    </citation>
    <scope>NUCLEOTIDE SEQUENCE [LARGE SCALE GENOMIC DNA]</scope>
    <source>
        <strain evidence="5 6">So0157-2</strain>
    </source>
</reference>
<dbReference type="HOGENOM" id="CLU_001859_1_3_7"/>
<dbReference type="PATRIC" id="fig|1254432.3.peg.7237"/>
<evidence type="ECO:0000313" key="5">
    <source>
        <dbReference type="EMBL" id="AGP38695.1"/>
    </source>
</evidence>
<evidence type="ECO:0000256" key="2">
    <source>
        <dbReference type="ARBA" id="ARBA00022801"/>
    </source>
</evidence>
<dbReference type="STRING" id="1254432.SCE1572_31960"/>
<gene>
    <name evidence="5" type="ORF">SCE1572_31960</name>
</gene>
<dbReference type="GO" id="GO:0008422">
    <property type="term" value="F:beta-glucosidase activity"/>
    <property type="evidence" value="ECO:0007669"/>
    <property type="project" value="TreeGrafter"/>
</dbReference>
<dbReference type="AlphaFoldDB" id="S4Y3B1"/>
<dbReference type="eggNOG" id="COG2723">
    <property type="taxonomic scope" value="Bacteria"/>
</dbReference>
<dbReference type="Gene3D" id="3.20.20.80">
    <property type="entry name" value="Glycosidases"/>
    <property type="match status" value="1"/>
</dbReference>
<dbReference type="SUPFAM" id="SSF51445">
    <property type="entry name" value="(Trans)glycosidases"/>
    <property type="match status" value="1"/>
</dbReference>
<dbReference type="OrthoDB" id="9765195at2"/>
<dbReference type="InterPro" id="IPR001360">
    <property type="entry name" value="Glyco_hydro_1"/>
</dbReference>
<keyword evidence="3" id="KW-0326">Glycosidase</keyword>
<organism evidence="5 6">
    <name type="scientific">Sorangium cellulosum So0157-2</name>
    <dbReference type="NCBI Taxonomy" id="1254432"/>
    <lineage>
        <taxon>Bacteria</taxon>
        <taxon>Pseudomonadati</taxon>
        <taxon>Myxococcota</taxon>
        <taxon>Polyangia</taxon>
        <taxon>Polyangiales</taxon>
        <taxon>Polyangiaceae</taxon>
        <taxon>Sorangium</taxon>
    </lineage>
</organism>
<dbReference type="Pfam" id="PF00232">
    <property type="entry name" value="Glyco_hydro_1"/>
    <property type="match status" value="1"/>
</dbReference>